<feature type="domain" description="MobA-like NTP transferase" evidence="8">
    <location>
        <begin position="10"/>
        <end position="152"/>
    </location>
</feature>
<dbReference type="InterPro" id="IPR025877">
    <property type="entry name" value="MobA-like_NTP_Trfase"/>
</dbReference>
<protein>
    <submittedName>
        <fullName evidence="9">Molybdopterin-guanine dinucleotide biosynthesis protein MobA</fullName>
    </submittedName>
</protein>
<keyword evidence="2" id="KW-0808">Transferase</keyword>
<sequence length="192" mass="22202">MINSQNNRVAVIFAGGKSSRMGEDKSLMPFGNYNTIAEYQYKKLSKIFDKVYISTKEDKFDFEVNLIYDKYPDSSPLVALISIFETIKEDKCFILGVDIPFIDEVIINNMLNKVDDNILIAESPNGIEPLCGVYNRSILPLAKELLEDKNHRLMYLLKKSEAEYIYIDNQEAFKNLNFIEDYKEALSKRLLQ</sequence>
<keyword evidence="7" id="KW-0501">Molybdenum cofactor biosynthesis</keyword>
<name>A0A1W1CA37_9ZZZZ</name>
<gene>
    <name evidence="9" type="ORF">MNB_SV-9-923</name>
</gene>
<dbReference type="GO" id="GO:0046872">
    <property type="term" value="F:metal ion binding"/>
    <property type="evidence" value="ECO:0007669"/>
    <property type="project" value="UniProtKB-KW"/>
</dbReference>
<evidence type="ECO:0000256" key="5">
    <source>
        <dbReference type="ARBA" id="ARBA00022842"/>
    </source>
</evidence>
<accession>A0A1W1CA37</accession>
<dbReference type="Gene3D" id="3.90.550.10">
    <property type="entry name" value="Spore Coat Polysaccharide Biosynthesis Protein SpsA, Chain A"/>
    <property type="match status" value="1"/>
</dbReference>
<dbReference type="CDD" id="cd02503">
    <property type="entry name" value="MobA"/>
    <property type="match status" value="1"/>
</dbReference>
<evidence type="ECO:0000256" key="6">
    <source>
        <dbReference type="ARBA" id="ARBA00023134"/>
    </source>
</evidence>
<dbReference type="AlphaFoldDB" id="A0A1W1CA37"/>
<dbReference type="HAMAP" id="MF_00316">
    <property type="entry name" value="MobA"/>
    <property type="match status" value="1"/>
</dbReference>
<evidence type="ECO:0000259" key="8">
    <source>
        <dbReference type="Pfam" id="PF12804"/>
    </source>
</evidence>
<dbReference type="InterPro" id="IPR029044">
    <property type="entry name" value="Nucleotide-diphossugar_trans"/>
</dbReference>
<evidence type="ECO:0000256" key="1">
    <source>
        <dbReference type="ARBA" id="ARBA00022490"/>
    </source>
</evidence>
<evidence type="ECO:0000256" key="7">
    <source>
        <dbReference type="ARBA" id="ARBA00023150"/>
    </source>
</evidence>
<keyword evidence="5" id="KW-0460">Magnesium</keyword>
<reference evidence="9" key="1">
    <citation type="submission" date="2016-10" db="EMBL/GenBank/DDBJ databases">
        <authorList>
            <person name="de Groot N.N."/>
        </authorList>
    </citation>
    <scope>NUCLEOTIDE SEQUENCE</scope>
</reference>
<dbReference type="PANTHER" id="PTHR19136:SF81">
    <property type="entry name" value="MOLYBDENUM COFACTOR GUANYLYLTRANSFERASE"/>
    <property type="match status" value="1"/>
</dbReference>
<dbReference type="SUPFAM" id="SSF53448">
    <property type="entry name" value="Nucleotide-diphospho-sugar transferases"/>
    <property type="match status" value="1"/>
</dbReference>
<dbReference type="PANTHER" id="PTHR19136">
    <property type="entry name" value="MOLYBDENUM COFACTOR GUANYLYLTRANSFERASE"/>
    <property type="match status" value="1"/>
</dbReference>
<evidence type="ECO:0000256" key="3">
    <source>
        <dbReference type="ARBA" id="ARBA00022723"/>
    </source>
</evidence>
<dbReference type="EMBL" id="FPHG01000054">
    <property type="protein sequence ID" value="SFV62624.1"/>
    <property type="molecule type" value="Genomic_DNA"/>
</dbReference>
<keyword evidence="4" id="KW-0547">Nucleotide-binding</keyword>
<dbReference type="InterPro" id="IPR013482">
    <property type="entry name" value="Molybde_CF_guanTrfase"/>
</dbReference>
<evidence type="ECO:0000256" key="4">
    <source>
        <dbReference type="ARBA" id="ARBA00022741"/>
    </source>
</evidence>
<keyword evidence="6" id="KW-0342">GTP-binding</keyword>
<evidence type="ECO:0000256" key="2">
    <source>
        <dbReference type="ARBA" id="ARBA00022679"/>
    </source>
</evidence>
<dbReference type="NCBIfam" id="NF001837">
    <property type="entry name" value="PRK00560.1"/>
    <property type="match status" value="1"/>
</dbReference>
<organism evidence="9">
    <name type="scientific">hydrothermal vent metagenome</name>
    <dbReference type="NCBI Taxonomy" id="652676"/>
    <lineage>
        <taxon>unclassified sequences</taxon>
        <taxon>metagenomes</taxon>
        <taxon>ecological metagenomes</taxon>
    </lineage>
</organism>
<dbReference type="GO" id="GO:0016779">
    <property type="term" value="F:nucleotidyltransferase activity"/>
    <property type="evidence" value="ECO:0007669"/>
    <property type="project" value="TreeGrafter"/>
</dbReference>
<keyword evidence="3" id="KW-0479">Metal-binding</keyword>
<dbReference type="GO" id="GO:0005525">
    <property type="term" value="F:GTP binding"/>
    <property type="evidence" value="ECO:0007669"/>
    <property type="project" value="UniProtKB-KW"/>
</dbReference>
<evidence type="ECO:0000313" key="9">
    <source>
        <dbReference type="EMBL" id="SFV62624.1"/>
    </source>
</evidence>
<dbReference type="GO" id="GO:0006777">
    <property type="term" value="P:Mo-molybdopterin cofactor biosynthetic process"/>
    <property type="evidence" value="ECO:0007669"/>
    <property type="project" value="UniProtKB-KW"/>
</dbReference>
<proteinExistence type="inferred from homology"/>
<keyword evidence="1" id="KW-0963">Cytoplasm</keyword>
<dbReference type="Pfam" id="PF12804">
    <property type="entry name" value="NTP_transf_3"/>
    <property type="match status" value="1"/>
</dbReference>